<accession>A0A1L7XN81</accession>
<organism evidence="2 3">
    <name type="scientific">Phialocephala subalpina</name>
    <dbReference type="NCBI Taxonomy" id="576137"/>
    <lineage>
        <taxon>Eukaryota</taxon>
        <taxon>Fungi</taxon>
        <taxon>Dikarya</taxon>
        <taxon>Ascomycota</taxon>
        <taxon>Pezizomycotina</taxon>
        <taxon>Leotiomycetes</taxon>
        <taxon>Helotiales</taxon>
        <taxon>Mollisiaceae</taxon>
        <taxon>Phialocephala</taxon>
        <taxon>Phialocephala fortinii species complex</taxon>
    </lineage>
</organism>
<dbReference type="Proteomes" id="UP000184330">
    <property type="component" value="Unassembled WGS sequence"/>
</dbReference>
<dbReference type="OrthoDB" id="3016366at2759"/>
<proteinExistence type="predicted"/>
<feature type="region of interest" description="Disordered" evidence="1">
    <location>
        <begin position="1"/>
        <end position="20"/>
    </location>
</feature>
<reference evidence="2 3" key="1">
    <citation type="submission" date="2016-03" db="EMBL/GenBank/DDBJ databases">
        <authorList>
            <person name="Ploux O."/>
        </authorList>
    </citation>
    <scope>NUCLEOTIDE SEQUENCE [LARGE SCALE GENOMIC DNA]</scope>
    <source>
        <strain evidence="2 3">UAMH 11012</strain>
    </source>
</reference>
<evidence type="ECO:0000313" key="3">
    <source>
        <dbReference type="Proteomes" id="UP000184330"/>
    </source>
</evidence>
<name>A0A1L7XN81_9HELO</name>
<sequence length="211" mass="23322">MDHVLEPDSDSISTTSNPEAEKIQRNSLYLTFNAPQVDEYHRGIFLTHPPNPTIPEPRYSGTLFHASYTSPTPEDPTVPSSWLLEQRTVKDVSSSHSLVLLYRIGTLDSTKSSIDAQFQCIRRVLDAVPLGRENRERKIGPLEEGEGNQVLDGYDCVIWTKDALSALADAGLIDLHGQTANHIMSQSRALAGPKDARTMVGVDFGGFRVFN</sequence>
<evidence type="ECO:0000313" key="2">
    <source>
        <dbReference type="EMBL" id="CZR66492.1"/>
    </source>
</evidence>
<protein>
    <submittedName>
        <fullName evidence="2">Uncharacterized protein</fullName>
    </submittedName>
</protein>
<keyword evidence="3" id="KW-1185">Reference proteome</keyword>
<dbReference type="AlphaFoldDB" id="A0A1L7XN81"/>
<evidence type="ECO:0000256" key="1">
    <source>
        <dbReference type="SAM" id="MobiDB-lite"/>
    </source>
</evidence>
<dbReference type="EMBL" id="FJOG01000037">
    <property type="protein sequence ID" value="CZR66492.1"/>
    <property type="molecule type" value="Genomic_DNA"/>
</dbReference>
<gene>
    <name evidence="2" type="ORF">PAC_16393</name>
</gene>